<dbReference type="UniPathway" id="UPA00560"/>
<feature type="binding site" evidence="5">
    <location>
        <position position="240"/>
    </location>
    <ligand>
        <name>adenosylcob(III)alamin</name>
        <dbReference type="ChEBI" id="CHEBI:18408"/>
    </ligand>
</feature>
<evidence type="ECO:0000256" key="1">
    <source>
        <dbReference type="ARBA" id="ARBA00022628"/>
    </source>
</evidence>
<gene>
    <name evidence="5 6" type="primary">eutC</name>
    <name evidence="6" type="ORF">GPLA_2182</name>
</gene>
<dbReference type="GO" id="GO:0006520">
    <property type="term" value="P:amino acid metabolic process"/>
    <property type="evidence" value="ECO:0007669"/>
    <property type="project" value="InterPro"/>
</dbReference>
<dbReference type="PIRSF" id="PIRSF018982">
    <property type="entry name" value="EutC"/>
    <property type="match status" value="1"/>
</dbReference>
<organism evidence="6 7">
    <name type="scientific">Paraglaciecola polaris LMG 21857</name>
    <dbReference type="NCBI Taxonomy" id="1129793"/>
    <lineage>
        <taxon>Bacteria</taxon>
        <taxon>Pseudomonadati</taxon>
        <taxon>Pseudomonadota</taxon>
        <taxon>Gammaproteobacteria</taxon>
        <taxon>Alteromonadales</taxon>
        <taxon>Alteromonadaceae</taxon>
        <taxon>Paraglaciecola</taxon>
    </lineage>
</organism>
<evidence type="ECO:0000256" key="4">
    <source>
        <dbReference type="ARBA" id="ARBA00024446"/>
    </source>
</evidence>
<sequence>MKKHVERPKNLKGAVDHQAHLTSENIVNNPWRALRRYTDARIGLGRAGVSLPTSEMLDFQLSHARARDAVKLPLNIEKLQQQLAEFAPALPCQPMALHSQAFDRTTFLQRPDLGRKLNDISRNVLLKFTTQQEGDRQLQYDLAIVVADGLSSIAVQRNVRPLLDQLIPLLKKQSQPCSLAPLTIVEQGRVAIGDEVGQYLNAKAVLMLIGERPGLSAPDSLGVYFTWEPQIGLNDARRNCISNIRPAGLGFDVAAQRVLYLLKEARRLKTSGVQLKDRSHDKRLEAFEHKRGRTHSFLAKPS</sequence>
<dbReference type="GO" id="GO:0031471">
    <property type="term" value="C:ethanolamine degradation polyhedral organelle"/>
    <property type="evidence" value="ECO:0007669"/>
    <property type="project" value="UniProtKB-UniRule"/>
</dbReference>
<dbReference type="Pfam" id="PF05985">
    <property type="entry name" value="EutC"/>
    <property type="match status" value="1"/>
</dbReference>
<reference evidence="7" key="1">
    <citation type="journal article" date="2014" name="Environ. Microbiol.">
        <title>Comparative genomics of the marine bacterial genus Glaciecola reveals the high degree of genomic diversity and genomic characteristic for cold adaptation.</title>
        <authorList>
            <person name="Qin Q.L."/>
            <person name="Xie B.B."/>
            <person name="Yu Y."/>
            <person name="Shu Y.L."/>
            <person name="Rong J.C."/>
            <person name="Zhang Y.J."/>
            <person name="Zhao D.L."/>
            <person name="Chen X.L."/>
            <person name="Zhang X.Y."/>
            <person name="Chen B."/>
            <person name="Zhou B.C."/>
            <person name="Zhang Y.Z."/>
        </authorList>
    </citation>
    <scope>NUCLEOTIDE SEQUENCE [LARGE SCALE GENOMIC DNA]</scope>
    <source>
        <strain evidence="7">LMG 21857</strain>
    </source>
</reference>
<comment type="pathway">
    <text evidence="5">Amine and polyamine degradation; ethanolamine degradation.</text>
</comment>
<dbReference type="EMBL" id="BAER01000047">
    <property type="protein sequence ID" value="GAC33087.1"/>
    <property type="molecule type" value="Genomic_DNA"/>
</dbReference>
<dbReference type="GO" id="GO:0046336">
    <property type="term" value="P:ethanolamine catabolic process"/>
    <property type="evidence" value="ECO:0007669"/>
    <property type="project" value="UniProtKB-UniRule"/>
</dbReference>
<dbReference type="GO" id="GO:0008851">
    <property type="term" value="F:ethanolamine ammonia-lyase activity"/>
    <property type="evidence" value="ECO:0007669"/>
    <property type="project" value="UniProtKB-UniRule"/>
</dbReference>
<proteinExistence type="inferred from homology"/>
<accession>K6ZS05</accession>
<dbReference type="PANTHER" id="PTHR39330:SF1">
    <property type="entry name" value="ETHANOLAMINE AMMONIA-LYASE SMALL SUBUNIT"/>
    <property type="match status" value="1"/>
</dbReference>
<dbReference type="Gene3D" id="1.10.30.40">
    <property type="entry name" value="Ethanolamine ammonia-lyase light chain (EutC), N-terminal domain"/>
    <property type="match status" value="1"/>
</dbReference>
<dbReference type="PANTHER" id="PTHR39330">
    <property type="entry name" value="ETHANOLAMINE AMMONIA-LYASE LIGHT CHAIN"/>
    <property type="match status" value="1"/>
</dbReference>
<dbReference type="NCBIfam" id="NF003971">
    <property type="entry name" value="PRK05465.1"/>
    <property type="match status" value="1"/>
</dbReference>
<name>K6ZS05_9ALTE</name>
<dbReference type="InterPro" id="IPR042251">
    <property type="entry name" value="EutC_C"/>
</dbReference>
<evidence type="ECO:0000256" key="3">
    <source>
        <dbReference type="ARBA" id="ARBA00023285"/>
    </source>
</evidence>
<comment type="function">
    <text evidence="5">Catalyzes the deamination of various vicinal amino-alcohols to oxo compounds. Allows this organism to utilize ethanolamine as the sole source of nitrogen and carbon in the presence of external vitamin B12.</text>
</comment>
<dbReference type="InterPro" id="IPR042255">
    <property type="entry name" value="EutC_N"/>
</dbReference>
<dbReference type="GO" id="GO:0009350">
    <property type="term" value="C:ethanolamine ammonia-lyase complex"/>
    <property type="evidence" value="ECO:0007669"/>
    <property type="project" value="UniProtKB-UniRule"/>
</dbReference>
<dbReference type="HAMAP" id="MF_00601">
    <property type="entry name" value="EutC"/>
    <property type="match status" value="1"/>
</dbReference>
<keyword evidence="1 5" id="KW-0846">Cobalamin</keyword>
<keyword evidence="2 5" id="KW-0456">Lyase</keyword>
<comment type="similarity">
    <text evidence="5">Belongs to the EutC family.</text>
</comment>
<feature type="binding site" evidence="5">
    <location>
        <position position="211"/>
    </location>
    <ligand>
        <name>adenosylcob(III)alamin</name>
        <dbReference type="ChEBI" id="CHEBI:18408"/>
    </ligand>
</feature>
<dbReference type="InterPro" id="IPR009246">
    <property type="entry name" value="EutC"/>
</dbReference>
<keyword evidence="7" id="KW-1185">Reference proteome</keyword>
<dbReference type="Gene3D" id="3.40.50.11240">
    <property type="entry name" value="Ethanolamine ammonia-lyase light chain (EutC)"/>
    <property type="match status" value="1"/>
</dbReference>
<comment type="subunit">
    <text evidence="5">The basic unit is a heterodimer which dimerizes to form tetramers. The heterotetramers trimerize; 6 large subunits form a core ring with 6 small subunits projecting outwards.</text>
</comment>
<dbReference type="AlphaFoldDB" id="K6ZS05"/>
<keyword evidence="4 5" id="KW-1283">Bacterial microcompartment</keyword>
<dbReference type="OrthoDB" id="114248at2"/>
<dbReference type="Proteomes" id="UP000006322">
    <property type="component" value="Unassembled WGS sequence"/>
</dbReference>
<comment type="cofactor">
    <cofactor evidence="5">
        <name>adenosylcob(III)alamin</name>
        <dbReference type="ChEBI" id="CHEBI:18408"/>
    </cofactor>
    <text evidence="5">Binds between the large and small subunits.</text>
</comment>
<evidence type="ECO:0000313" key="7">
    <source>
        <dbReference type="Proteomes" id="UP000006322"/>
    </source>
</evidence>
<comment type="catalytic activity">
    <reaction evidence="5">
        <text>ethanolamine = acetaldehyde + NH4(+)</text>
        <dbReference type="Rhea" id="RHEA:15313"/>
        <dbReference type="ChEBI" id="CHEBI:15343"/>
        <dbReference type="ChEBI" id="CHEBI:28938"/>
        <dbReference type="ChEBI" id="CHEBI:57603"/>
        <dbReference type="EC" id="4.3.1.7"/>
    </reaction>
</comment>
<dbReference type="GO" id="GO:0031419">
    <property type="term" value="F:cobalamin binding"/>
    <property type="evidence" value="ECO:0007669"/>
    <property type="project" value="UniProtKB-UniRule"/>
</dbReference>
<keyword evidence="3 5" id="KW-0170">Cobalt</keyword>
<feature type="binding site" evidence="5">
    <location>
        <position position="190"/>
    </location>
    <ligand>
        <name>adenosylcob(III)alamin</name>
        <dbReference type="ChEBI" id="CHEBI:18408"/>
    </ligand>
</feature>
<dbReference type="RefSeq" id="WP_007104870.1">
    <property type="nucleotide sequence ID" value="NZ_BAER01000047.1"/>
</dbReference>
<evidence type="ECO:0000313" key="6">
    <source>
        <dbReference type="EMBL" id="GAC33087.1"/>
    </source>
</evidence>
<comment type="caution">
    <text evidence="6">The sequence shown here is derived from an EMBL/GenBank/DDBJ whole genome shotgun (WGS) entry which is preliminary data.</text>
</comment>
<evidence type="ECO:0000256" key="5">
    <source>
        <dbReference type="HAMAP-Rule" id="MF_00601"/>
    </source>
</evidence>
<dbReference type="EC" id="4.3.1.7" evidence="5"/>
<evidence type="ECO:0000256" key="2">
    <source>
        <dbReference type="ARBA" id="ARBA00023239"/>
    </source>
</evidence>
<dbReference type="STRING" id="1129793.GPLA_2182"/>
<comment type="subcellular location">
    <subcellularLocation>
        <location evidence="5">Bacterial microcompartment</location>
    </subcellularLocation>
</comment>
<protein>
    <recommendedName>
        <fullName evidence="5">Ethanolamine ammonia-lyase small subunit</fullName>
        <shortName evidence="5">EAL small subunit</shortName>
        <ecNumber evidence="5">4.3.1.7</ecNumber>
    </recommendedName>
</protein>